<sequence length="282" mass="32348">MSVNLQRIQTLGWNPMAGPGDGSLVRQRHSKYYIELVCFEVEKTLFQVPKNEFLDANSKFFDQFSLRGDEENSEPIELQDITAQAFEGLLMVLYPKANDTFTYEHWLGALDLATRWDMPEVRTKAINALGTWDESHPCTTADLIALAKKYNVKSWLRRAYVKLVRQKDLKIGDLLDYLDYETVMRIFAARSRLLENSLVIPVPGMVCHNCESGYGWRSCVRCCYQIGNPQPSCSNCFSKKGFSFCKLYCRNPVRPNGLHDPAIVGNEVDKFFSVELLRMKDD</sequence>
<name>A0A9P6EC88_9AGAR</name>
<organism evidence="2 3">
    <name type="scientific">Crepidotus variabilis</name>
    <dbReference type="NCBI Taxonomy" id="179855"/>
    <lineage>
        <taxon>Eukaryota</taxon>
        <taxon>Fungi</taxon>
        <taxon>Dikarya</taxon>
        <taxon>Basidiomycota</taxon>
        <taxon>Agaricomycotina</taxon>
        <taxon>Agaricomycetes</taxon>
        <taxon>Agaricomycetidae</taxon>
        <taxon>Agaricales</taxon>
        <taxon>Agaricineae</taxon>
        <taxon>Crepidotaceae</taxon>
        <taxon>Crepidotus</taxon>
    </lineage>
</organism>
<proteinExistence type="predicted"/>
<accession>A0A9P6EC88</accession>
<evidence type="ECO:0000313" key="2">
    <source>
        <dbReference type="EMBL" id="KAF9526330.1"/>
    </source>
</evidence>
<dbReference type="PANTHER" id="PTHR22744">
    <property type="entry name" value="HELIX LOOP HELIX PROTEIN 21-RELATED"/>
    <property type="match status" value="1"/>
</dbReference>
<dbReference type="PANTHER" id="PTHR22744:SF17">
    <property type="entry name" value="BTB DOMAIN-CONTAINING PROTEIN"/>
    <property type="match status" value="1"/>
</dbReference>
<evidence type="ECO:0000313" key="3">
    <source>
        <dbReference type="Proteomes" id="UP000807306"/>
    </source>
</evidence>
<dbReference type="Pfam" id="PF00651">
    <property type="entry name" value="BTB"/>
    <property type="match status" value="1"/>
</dbReference>
<dbReference type="AlphaFoldDB" id="A0A9P6EC88"/>
<evidence type="ECO:0000259" key="1">
    <source>
        <dbReference type="Pfam" id="PF00651"/>
    </source>
</evidence>
<reference evidence="2" key="1">
    <citation type="submission" date="2020-11" db="EMBL/GenBank/DDBJ databases">
        <authorList>
            <consortium name="DOE Joint Genome Institute"/>
            <person name="Ahrendt S."/>
            <person name="Riley R."/>
            <person name="Andreopoulos W."/>
            <person name="Labutti K."/>
            <person name="Pangilinan J."/>
            <person name="Ruiz-Duenas F.J."/>
            <person name="Barrasa J.M."/>
            <person name="Sanchez-Garcia M."/>
            <person name="Camarero S."/>
            <person name="Miyauchi S."/>
            <person name="Serrano A."/>
            <person name="Linde D."/>
            <person name="Babiker R."/>
            <person name="Drula E."/>
            <person name="Ayuso-Fernandez I."/>
            <person name="Pacheco R."/>
            <person name="Padilla G."/>
            <person name="Ferreira P."/>
            <person name="Barriuso J."/>
            <person name="Kellner H."/>
            <person name="Castanera R."/>
            <person name="Alfaro M."/>
            <person name="Ramirez L."/>
            <person name="Pisabarro A.G."/>
            <person name="Kuo A."/>
            <person name="Tritt A."/>
            <person name="Lipzen A."/>
            <person name="He G."/>
            <person name="Yan M."/>
            <person name="Ng V."/>
            <person name="Cullen D."/>
            <person name="Martin F."/>
            <person name="Rosso M.-N."/>
            <person name="Henrissat B."/>
            <person name="Hibbett D."/>
            <person name="Martinez A.T."/>
            <person name="Grigoriev I.V."/>
        </authorList>
    </citation>
    <scope>NUCLEOTIDE SEQUENCE</scope>
    <source>
        <strain evidence="2">CBS 506.95</strain>
    </source>
</reference>
<keyword evidence="3" id="KW-1185">Reference proteome</keyword>
<dbReference type="Gene3D" id="3.30.710.10">
    <property type="entry name" value="Potassium Channel Kv1.1, Chain A"/>
    <property type="match status" value="1"/>
</dbReference>
<dbReference type="SUPFAM" id="SSF54695">
    <property type="entry name" value="POZ domain"/>
    <property type="match status" value="1"/>
</dbReference>
<dbReference type="CDD" id="cd18186">
    <property type="entry name" value="BTB_POZ_ZBTB_KLHL-like"/>
    <property type="match status" value="1"/>
</dbReference>
<dbReference type="EMBL" id="MU157872">
    <property type="protein sequence ID" value="KAF9526330.1"/>
    <property type="molecule type" value="Genomic_DNA"/>
</dbReference>
<protein>
    <recommendedName>
        <fullName evidence="1">BTB domain-containing protein</fullName>
    </recommendedName>
</protein>
<comment type="caution">
    <text evidence="2">The sequence shown here is derived from an EMBL/GenBank/DDBJ whole genome shotgun (WGS) entry which is preliminary data.</text>
</comment>
<dbReference type="InterPro" id="IPR011333">
    <property type="entry name" value="SKP1/BTB/POZ_sf"/>
</dbReference>
<dbReference type="OrthoDB" id="2593747at2759"/>
<gene>
    <name evidence="2" type="ORF">CPB83DRAFT_465170</name>
</gene>
<feature type="domain" description="BTB" evidence="1">
    <location>
        <begin position="38"/>
        <end position="127"/>
    </location>
</feature>
<dbReference type="Proteomes" id="UP000807306">
    <property type="component" value="Unassembled WGS sequence"/>
</dbReference>
<dbReference type="InterPro" id="IPR000210">
    <property type="entry name" value="BTB/POZ_dom"/>
</dbReference>